<dbReference type="EMBL" id="GBEZ01015336">
    <property type="protein sequence ID" value="JAC70819.1"/>
    <property type="molecule type" value="Transcribed_RNA"/>
</dbReference>
<protein>
    <recommendedName>
        <fullName evidence="2">Mediator of RNA polymerase II transcription subunit 25</fullName>
    </recommendedName>
</protein>
<evidence type="ECO:0000256" key="3">
    <source>
        <dbReference type="SAM" id="MobiDB-lite"/>
    </source>
</evidence>
<feature type="region of interest" description="Disordered" evidence="3">
    <location>
        <begin position="223"/>
        <end position="243"/>
    </location>
</feature>
<organism evidence="5">
    <name type="scientific">Tetraselmis sp. GSL018</name>
    <dbReference type="NCBI Taxonomy" id="582737"/>
    <lineage>
        <taxon>Eukaryota</taxon>
        <taxon>Viridiplantae</taxon>
        <taxon>Chlorophyta</taxon>
        <taxon>core chlorophytes</taxon>
        <taxon>Chlorodendrophyceae</taxon>
        <taxon>Chlorodendrales</taxon>
        <taxon>Chlorodendraceae</taxon>
        <taxon>Tetraselmis</taxon>
    </lineage>
</organism>
<dbReference type="InterPro" id="IPR021419">
    <property type="entry name" value="Mediator_Med25_VWA"/>
</dbReference>
<reference evidence="5" key="1">
    <citation type="submission" date="2014-05" db="EMBL/GenBank/DDBJ databases">
        <title>The transcriptome of the halophilic microalga Tetraselmis sp. GSL018 isolated from the Great Salt Lake, Utah.</title>
        <authorList>
            <person name="Jinkerson R.E."/>
            <person name="D'Adamo S."/>
            <person name="Posewitz M.C."/>
        </authorList>
    </citation>
    <scope>NUCLEOTIDE SEQUENCE</scope>
    <source>
        <strain evidence="5">GSL018</strain>
    </source>
</reference>
<evidence type="ECO:0000256" key="1">
    <source>
        <dbReference type="ARBA" id="ARBA00009102"/>
    </source>
</evidence>
<dbReference type="PANTHER" id="PTHR12433">
    <property type="entry name" value="MEDIATOR OF RNA POLYMERASE II TRANSCRIPTION SUBUNIT 25"/>
    <property type="match status" value="1"/>
</dbReference>
<dbReference type="AlphaFoldDB" id="A0A061RJ81"/>
<accession>A0A061RJ81</accession>
<dbReference type="GO" id="GO:0045944">
    <property type="term" value="P:positive regulation of transcription by RNA polymerase II"/>
    <property type="evidence" value="ECO:0007669"/>
    <property type="project" value="TreeGrafter"/>
</dbReference>
<feature type="compositionally biased region" description="Polar residues" evidence="3">
    <location>
        <begin position="223"/>
        <end position="239"/>
    </location>
</feature>
<comment type="similarity">
    <text evidence="1">Belongs to the Mediator complex subunit 25 family.</text>
</comment>
<sequence length="526" mass="57765">MGSSALRVCVVLEATAVMGQYFKDIYHLYLQPLLRRCHESHKNSVEFALILYGALPCSDFVVQRSRWTLDVDEVCGWLDGVAFTGGALSQTALAEALVELVYMCKLGNNFGCSSLQCHCILVACSDPSRRPVCWPFPSELSHNGMSTYTEIARELKPNLGICVSCMFGGRSEKLWRLFSFCEGPDFKEESNLRTKHLIYVLISNSWPEPLQWLQEEHGENIVQKSSAAQSFRAMQQEQPSPDEVQIVDTTPAPPAATSQLLSVTAVHSSQMPSATQSSSGLQAQLNIHHPQQAQGQQMHGHLLGVPHQPSAMMMQQPPQIQQQMAMRASAYSQSLQSQAVPQSQMMQLNHGIAQMIPNPQIGGTPQVVMQGGLPEGHQAHALPTQQQQQQQQHVPLGLPTPQIWSGTVTGVFSTGTLPLFRGTATLTEGKYIKLPASIILTAFQSLDKVTKQLGKIQTSQDKVSKLTFTCTTLFNQSYMTEIQKSKCHGISHFENNVILMDFSRSPEVLTGLVIPAAAVQAANPMA</sequence>
<proteinExistence type="inferred from homology"/>
<evidence type="ECO:0000259" key="4">
    <source>
        <dbReference type="Pfam" id="PF11265"/>
    </source>
</evidence>
<name>A0A061RJ81_9CHLO</name>
<feature type="domain" description="Mediator of RNA polymerase II transcription subunit 25 von Willebrand factor type A" evidence="4">
    <location>
        <begin position="7"/>
        <end position="191"/>
    </location>
</feature>
<dbReference type="PANTHER" id="PTHR12433:SF11">
    <property type="entry name" value="MEDIATOR OF RNA POLYMERASE II TRANSCRIPTION SUBUNIT 25"/>
    <property type="match status" value="1"/>
</dbReference>
<gene>
    <name evidence="6" type="ORF">TSPGSL018_18715</name>
    <name evidence="5" type="ORF">TSPGSL018_3288</name>
</gene>
<evidence type="ECO:0000313" key="5">
    <source>
        <dbReference type="EMBL" id="JAC70819.1"/>
    </source>
</evidence>
<evidence type="ECO:0000313" key="6">
    <source>
        <dbReference type="EMBL" id="JAC77005.1"/>
    </source>
</evidence>
<dbReference type="GO" id="GO:0016592">
    <property type="term" value="C:mediator complex"/>
    <property type="evidence" value="ECO:0007669"/>
    <property type="project" value="TreeGrafter"/>
</dbReference>
<dbReference type="Pfam" id="PF11265">
    <property type="entry name" value="Med25_VWA"/>
    <property type="match status" value="1"/>
</dbReference>
<dbReference type="GO" id="GO:0005667">
    <property type="term" value="C:transcription regulator complex"/>
    <property type="evidence" value="ECO:0007669"/>
    <property type="project" value="TreeGrafter"/>
</dbReference>
<dbReference type="EMBL" id="GBEZ01008541">
    <property type="protein sequence ID" value="JAC77005.1"/>
    <property type="molecule type" value="Transcribed_RNA"/>
</dbReference>
<evidence type="ECO:0000256" key="2">
    <source>
        <dbReference type="ARBA" id="ARBA00019694"/>
    </source>
</evidence>